<organism evidence="2 3">
    <name type="scientific">Aquamicrobium soli</name>
    <dbReference type="NCBI Taxonomy" id="1811518"/>
    <lineage>
        <taxon>Bacteria</taxon>
        <taxon>Pseudomonadati</taxon>
        <taxon>Pseudomonadota</taxon>
        <taxon>Alphaproteobacteria</taxon>
        <taxon>Hyphomicrobiales</taxon>
        <taxon>Phyllobacteriaceae</taxon>
        <taxon>Aquamicrobium</taxon>
    </lineage>
</organism>
<reference evidence="3" key="1">
    <citation type="journal article" date="2019" name="Int. J. Syst. Evol. Microbiol.">
        <title>The Global Catalogue of Microorganisms (GCM) 10K type strain sequencing project: providing services to taxonomists for standard genome sequencing and annotation.</title>
        <authorList>
            <consortium name="The Broad Institute Genomics Platform"/>
            <consortium name="The Broad Institute Genome Sequencing Center for Infectious Disease"/>
            <person name="Wu L."/>
            <person name="Ma J."/>
        </authorList>
    </citation>
    <scope>NUCLEOTIDE SEQUENCE [LARGE SCALE GENOMIC DNA]</scope>
    <source>
        <strain evidence="3">KCTC 52165</strain>
    </source>
</reference>
<evidence type="ECO:0000313" key="2">
    <source>
        <dbReference type="EMBL" id="MFC3204999.1"/>
    </source>
</evidence>
<keyword evidence="3" id="KW-1185">Reference proteome</keyword>
<gene>
    <name evidence="2" type="ORF">ACFOHJ_02140</name>
</gene>
<feature type="region of interest" description="Disordered" evidence="1">
    <location>
        <begin position="1"/>
        <end position="22"/>
    </location>
</feature>
<proteinExistence type="predicted"/>
<evidence type="ECO:0000313" key="3">
    <source>
        <dbReference type="Proteomes" id="UP001595583"/>
    </source>
</evidence>
<dbReference type="SUPFAM" id="SSF52540">
    <property type="entry name" value="P-loop containing nucleoside triphosphate hydrolases"/>
    <property type="match status" value="1"/>
</dbReference>
<dbReference type="InterPro" id="IPR027417">
    <property type="entry name" value="P-loop_NTPase"/>
</dbReference>
<sequence length="437" mass="48095">MVSAAERPGDVQEVGEALRPPVLPEDTGVEQEILQRLLAKTLHVHGTMTTSALVREMKLPATVVNALLKELQKLLIVEAKGMAGSDMRAEIRFALGGRGHEFALDAMAQSQYVGPAPVSLESFIAQIGRQSIRRDRLSRQQIVDSLSHLVLPPYLVDLLGPAFNSARSILLYGEPGNGKTSIAEAVGRAFTGTIHVPYCFTVGGQIVNFFDPTIHTAIEVEQPGTSPSRSAVDPRWQLCRRPFVITGGELTLDMLDLSFNPVTHFYEAPVHFKAAGGVFVVDDFGRQRTDPQSVLNRWIVPLERGFDQLTLNTGKKFSVPFDQLVIFSTNIEPSVLADAGGLRRLYYKIRIPSPTANDYKKIFFDVADRQGVEIEPNLFELFYDSHYGHTEVAPAGHHPKYLIDFVESVCHFRGSAPAADSDLLEAGWRNLHGSAAP</sequence>
<dbReference type="Gene3D" id="3.40.50.300">
    <property type="entry name" value="P-loop containing nucleotide triphosphate hydrolases"/>
    <property type="match status" value="1"/>
</dbReference>
<name>A0ABV7K425_9HYPH</name>
<accession>A0ABV7K425</accession>
<protein>
    <submittedName>
        <fullName evidence="2">AAA family ATPase</fullName>
    </submittedName>
</protein>
<dbReference type="RefSeq" id="WP_378217984.1">
    <property type="nucleotide sequence ID" value="NZ_JBHRTK010000001.1"/>
</dbReference>
<dbReference type="Proteomes" id="UP001595583">
    <property type="component" value="Unassembled WGS sequence"/>
</dbReference>
<dbReference type="EMBL" id="JBHRTK010000001">
    <property type="protein sequence ID" value="MFC3204999.1"/>
    <property type="molecule type" value="Genomic_DNA"/>
</dbReference>
<evidence type="ECO:0000256" key="1">
    <source>
        <dbReference type="SAM" id="MobiDB-lite"/>
    </source>
</evidence>
<comment type="caution">
    <text evidence="2">The sequence shown here is derived from an EMBL/GenBank/DDBJ whole genome shotgun (WGS) entry which is preliminary data.</text>
</comment>